<dbReference type="RefSeq" id="WP_189489519.1">
    <property type="nucleotide sequence ID" value="NZ_BMZO01000005.1"/>
</dbReference>
<dbReference type="PROSITE" id="PS50893">
    <property type="entry name" value="ABC_TRANSPORTER_2"/>
    <property type="match status" value="1"/>
</dbReference>
<accession>A0A8J3GHA5</accession>
<name>A0A8J3GHA5_9HYPH</name>
<evidence type="ECO:0000313" key="5">
    <source>
        <dbReference type="EMBL" id="GHC70253.1"/>
    </source>
</evidence>
<comment type="caution">
    <text evidence="5">The sequence shown here is derived from an EMBL/GenBank/DDBJ whole genome shotgun (WGS) entry which is preliminary data.</text>
</comment>
<evidence type="ECO:0000313" key="6">
    <source>
        <dbReference type="Proteomes" id="UP000641137"/>
    </source>
</evidence>
<gene>
    <name evidence="5" type="ORF">GCM10010136_16360</name>
</gene>
<dbReference type="EMBL" id="BMZO01000005">
    <property type="protein sequence ID" value="GHC70253.1"/>
    <property type="molecule type" value="Genomic_DNA"/>
</dbReference>
<evidence type="ECO:0000259" key="4">
    <source>
        <dbReference type="PROSITE" id="PS50893"/>
    </source>
</evidence>
<organism evidence="5 6">
    <name type="scientific">Limoniibacter endophyticus</name>
    <dbReference type="NCBI Taxonomy" id="1565040"/>
    <lineage>
        <taxon>Bacteria</taxon>
        <taxon>Pseudomonadati</taxon>
        <taxon>Pseudomonadota</taxon>
        <taxon>Alphaproteobacteria</taxon>
        <taxon>Hyphomicrobiales</taxon>
        <taxon>Bartonellaceae</taxon>
        <taxon>Limoniibacter</taxon>
    </lineage>
</organism>
<proteinExistence type="predicted"/>
<reference evidence="5" key="2">
    <citation type="submission" date="2020-09" db="EMBL/GenBank/DDBJ databases">
        <authorList>
            <person name="Sun Q."/>
            <person name="Kim S."/>
        </authorList>
    </citation>
    <scope>NUCLEOTIDE SEQUENCE</scope>
    <source>
        <strain evidence="5">KCTC 42097</strain>
    </source>
</reference>
<dbReference type="CDD" id="cd03219">
    <property type="entry name" value="ABC_Mj1267_LivG_branched"/>
    <property type="match status" value="1"/>
</dbReference>
<dbReference type="PANTHER" id="PTHR45772">
    <property type="entry name" value="CONSERVED COMPONENT OF ABC TRANSPORTER FOR NATURAL AMINO ACIDS-RELATED"/>
    <property type="match status" value="1"/>
</dbReference>
<evidence type="ECO:0000256" key="1">
    <source>
        <dbReference type="ARBA" id="ARBA00022448"/>
    </source>
</evidence>
<dbReference type="PANTHER" id="PTHR45772:SF2">
    <property type="entry name" value="ABC TRANSPORTER ATP-BINDING PROTEIN"/>
    <property type="match status" value="1"/>
</dbReference>
<dbReference type="InterPro" id="IPR051120">
    <property type="entry name" value="ABC_AA/LPS_Transport"/>
</dbReference>
<dbReference type="InterPro" id="IPR003593">
    <property type="entry name" value="AAA+_ATPase"/>
</dbReference>
<feature type="domain" description="ABC transporter" evidence="4">
    <location>
        <begin position="6"/>
        <end position="247"/>
    </location>
</feature>
<dbReference type="Pfam" id="PF00005">
    <property type="entry name" value="ABC_tran"/>
    <property type="match status" value="1"/>
</dbReference>
<dbReference type="GO" id="GO:0016887">
    <property type="term" value="F:ATP hydrolysis activity"/>
    <property type="evidence" value="ECO:0007669"/>
    <property type="project" value="InterPro"/>
</dbReference>
<dbReference type="GO" id="GO:0005886">
    <property type="term" value="C:plasma membrane"/>
    <property type="evidence" value="ECO:0007669"/>
    <property type="project" value="TreeGrafter"/>
</dbReference>
<dbReference type="SMART" id="SM00382">
    <property type="entry name" value="AAA"/>
    <property type="match status" value="1"/>
</dbReference>
<keyword evidence="1" id="KW-0813">Transport</keyword>
<evidence type="ECO:0000256" key="2">
    <source>
        <dbReference type="ARBA" id="ARBA00022741"/>
    </source>
</evidence>
<dbReference type="AlphaFoldDB" id="A0A8J3GHA5"/>
<dbReference type="SUPFAM" id="SSF52540">
    <property type="entry name" value="P-loop containing nucleoside triphosphate hydrolases"/>
    <property type="match status" value="1"/>
</dbReference>
<keyword evidence="6" id="KW-1185">Reference proteome</keyword>
<protein>
    <submittedName>
        <fullName evidence="5">ABC transporter ATP-binding protein</fullName>
    </submittedName>
</protein>
<dbReference type="Gene3D" id="3.40.50.300">
    <property type="entry name" value="P-loop containing nucleotide triphosphate hydrolases"/>
    <property type="match status" value="1"/>
</dbReference>
<dbReference type="InterPro" id="IPR003439">
    <property type="entry name" value="ABC_transporter-like_ATP-bd"/>
</dbReference>
<keyword evidence="2" id="KW-0547">Nucleotide-binding</keyword>
<dbReference type="InterPro" id="IPR032823">
    <property type="entry name" value="BCA_ABC_TP_C"/>
</dbReference>
<sequence length="251" mass="26984">MRNTLLNVVDLRKSFGALKVTDGINFQVLEGEIHALIGPNGAGKTTLIHQLSGNLKSDSGSVYYDGQDITRLGMAERVRLGLARSFQITSILEGFSVLENVAIAIQARSGSSFRFFKPAAAEDELNAEALGLLARVRLADRAQRRAGALSHGEKRQLEIAIALATGAKLLLLDEPLAGTGHEEGSILIDLMRSLRETHTLVLIEHDMDAVFSLADRVSVLVYGRVIASGSPAAIRNDPEVRAAYLGEEEAA</sequence>
<dbReference type="Proteomes" id="UP000641137">
    <property type="component" value="Unassembled WGS sequence"/>
</dbReference>
<reference evidence="5" key="1">
    <citation type="journal article" date="2014" name="Int. J. Syst. Evol. Microbiol.">
        <title>Complete genome sequence of Corynebacterium casei LMG S-19264T (=DSM 44701T), isolated from a smear-ripened cheese.</title>
        <authorList>
            <consortium name="US DOE Joint Genome Institute (JGI-PGF)"/>
            <person name="Walter F."/>
            <person name="Albersmeier A."/>
            <person name="Kalinowski J."/>
            <person name="Ruckert C."/>
        </authorList>
    </citation>
    <scope>NUCLEOTIDE SEQUENCE</scope>
    <source>
        <strain evidence="5">KCTC 42097</strain>
    </source>
</reference>
<dbReference type="Pfam" id="PF12399">
    <property type="entry name" value="BCA_ABC_TP_C"/>
    <property type="match status" value="1"/>
</dbReference>
<evidence type="ECO:0000256" key="3">
    <source>
        <dbReference type="ARBA" id="ARBA00022840"/>
    </source>
</evidence>
<dbReference type="GO" id="GO:0005524">
    <property type="term" value="F:ATP binding"/>
    <property type="evidence" value="ECO:0007669"/>
    <property type="project" value="UniProtKB-KW"/>
</dbReference>
<keyword evidence="3 5" id="KW-0067">ATP-binding</keyword>
<dbReference type="InterPro" id="IPR027417">
    <property type="entry name" value="P-loop_NTPase"/>
</dbReference>